<reference evidence="1" key="1">
    <citation type="submission" date="2018-05" db="EMBL/GenBank/DDBJ databases">
        <authorList>
            <person name="Lanie J.A."/>
            <person name="Ng W.-L."/>
            <person name="Kazmierczak K.M."/>
            <person name="Andrzejewski T.M."/>
            <person name="Davidsen T.M."/>
            <person name="Wayne K.J."/>
            <person name="Tettelin H."/>
            <person name="Glass J.I."/>
            <person name="Rusch D."/>
            <person name="Podicherti R."/>
            <person name="Tsui H.-C.T."/>
            <person name="Winkler M.E."/>
        </authorList>
    </citation>
    <scope>NUCLEOTIDE SEQUENCE</scope>
</reference>
<protein>
    <submittedName>
        <fullName evidence="1">Uncharacterized protein</fullName>
    </submittedName>
</protein>
<dbReference type="EMBL" id="UINC01044654">
    <property type="protein sequence ID" value="SVB50393.1"/>
    <property type="molecule type" value="Genomic_DNA"/>
</dbReference>
<evidence type="ECO:0000313" key="1">
    <source>
        <dbReference type="EMBL" id="SVB50393.1"/>
    </source>
</evidence>
<sequence>MSASLTNLRELEEIKKPLELFKHLKTDLDKLKSQMSNLSKVKLSSKLLKGINLKKGDVPNSKLLEFTGKRLSLSLNNPHIKELSERLQKNPEDSKSRLELVEIFLQESENSSLENARDAYLLAMLEVEMQLISTQKVNMALATQTVFLMKLQKFLQDELTETETKIKDSGHVDTILQKQQERLHGHVDTLLEKQQERLWGEVDFVQKCVFLLKYKPIEIVYELNLSRFKGAKIIPFGDLKNGFDAMLSHLVLLPLATKNLELMFDILHRLESKNPLVGYHHAKMFDVLAQIELIIAGIVNDEEPRKKGFENLSNALNAISLAVKLVGDIPEKSVEKATVHRFGQLCYTIHQNFKSLNIPVHNEHLQRMRKAVQLLEYMSSDPKMQKLQGKLMSVLDSNPH</sequence>
<proteinExistence type="predicted"/>
<accession>A0A382EKG2</accession>
<organism evidence="1">
    <name type="scientific">marine metagenome</name>
    <dbReference type="NCBI Taxonomy" id="408172"/>
    <lineage>
        <taxon>unclassified sequences</taxon>
        <taxon>metagenomes</taxon>
        <taxon>ecological metagenomes</taxon>
    </lineage>
</organism>
<dbReference type="AlphaFoldDB" id="A0A382EKG2"/>
<gene>
    <name evidence="1" type="ORF">METZ01_LOCUS203247</name>
</gene>
<name>A0A382EKG2_9ZZZZ</name>